<evidence type="ECO:0000256" key="6">
    <source>
        <dbReference type="ARBA" id="ARBA00023136"/>
    </source>
</evidence>
<feature type="domain" description="ABC3 transporter permease C-terminal" evidence="9">
    <location>
        <begin position="343"/>
        <end position="457"/>
    </location>
</feature>
<evidence type="ECO:0000256" key="7">
    <source>
        <dbReference type="SAM" id="MobiDB-lite"/>
    </source>
</evidence>
<dbReference type="PANTHER" id="PTHR43738">
    <property type="entry name" value="ABC TRANSPORTER, MEMBRANE PROTEIN"/>
    <property type="match status" value="1"/>
</dbReference>
<dbReference type="Pfam" id="PF02687">
    <property type="entry name" value="FtsX"/>
    <property type="match status" value="1"/>
</dbReference>
<evidence type="ECO:0000256" key="4">
    <source>
        <dbReference type="ARBA" id="ARBA00022692"/>
    </source>
</evidence>
<dbReference type="RefSeq" id="WP_256533483.1">
    <property type="nucleotide sequence ID" value="NZ_CP101824.1"/>
</dbReference>
<evidence type="ECO:0000259" key="10">
    <source>
        <dbReference type="Pfam" id="PF12704"/>
    </source>
</evidence>
<feature type="transmembrane region" description="Helical" evidence="8">
    <location>
        <begin position="426"/>
        <end position="455"/>
    </location>
</feature>
<evidence type="ECO:0000256" key="8">
    <source>
        <dbReference type="SAM" id="Phobius"/>
    </source>
</evidence>
<keyword evidence="4 8" id="KW-0812">Transmembrane</keyword>
<sequence length="461" mass="46578">MADGSNPADGGRPGSDDGAGGDRSGRDRSDERDTVGNGDRSGREPANRGGPGGDVPANARLGARSVAVVGLAVDALRYERLRSTAAIVGVALAVVSIVLLGGAGAGVLETGQSQFDAADRDLWITGESVGLTTAGGGGLEPTIQDAHTLSAALEGRDDVRNAVPMGFQTLYVGTEPDELDTVVASGVPGGGSSVSIEAGSGFTGSDTHYANGTYEGPRTGQAIVDGRMAERLNLSVGDTIYVGGSIASARETTYEVVGVSDTFASFLGTSTVTIRLSELQSLTGGAGTDDATLLTVTVADGADPEAVERAIESEYPEYEVRTNDEQLRAIVGDQAAVLVGAGVLVVLAVVTGAALSITLFALSVYQHRRAYRTLAAIGVSRRTIVGVVAIRGLLLGVLGWLVGAALSVPAIRGLNAVVSWVVGYDGLVVATPLAVAVAAVVAIGIGTLAATVAAWRLPRVA</sequence>
<keyword evidence="3" id="KW-1003">Cell membrane</keyword>
<dbReference type="InterPro" id="IPR025857">
    <property type="entry name" value="MacB_PCD"/>
</dbReference>
<dbReference type="GO" id="GO:0005886">
    <property type="term" value="C:plasma membrane"/>
    <property type="evidence" value="ECO:0007669"/>
    <property type="project" value="UniProtKB-SubCell"/>
</dbReference>
<evidence type="ECO:0000256" key="3">
    <source>
        <dbReference type="ARBA" id="ARBA00022475"/>
    </source>
</evidence>
<feature type="transmembrane region" description="Helical" evidence="8">
    <location>
        <begin position="383"/>
        <end position="406"/>
    </location>
</feature>
<feature type="region of interest" description="Disordered" evidence="7">
    <location>
        <begin position="1"/>
        <end position="58"/>
    </location>
</feature>
<dbReference type="EMBL" id="JBHSAQ010000010">
    <property type="protein sequence ID" value="MFC3959119.1"/>
    <property type="molecule type" value="Genomic_DNA"/>
</dbReference>
<keyword evidence="5 8" id="KW-1133">Transmembrane helix</keyword>
<evidence type="ECO:0000259" key="9">
    <source>
        <dbReference type="Pfam" id="PF02687"/>
    </source>
</evidence>
<organism evidence="11 12">
    <name type="scientific">Halovivax cerinus</name>
    <dbReference type="NCBI Taxonomy" id="1487865"/>
    <lineage>
        <taxon>Archaea</taxon>
        <taxon>Methanobacteriati</taxon>
        <taxon>Methanobacteriota</taxon>
        <taxon>Stenosarchaea group</taxon>
        <taxon>Halobacteria</taxon>
        <taxon>Halobacteriales</taxon>
        <taxon>Natrialbaceae</taxon>
        <taxon>Halovivax</taxon>
    </lineage>
</organism>
<name>A0ABD5NQ97_9EURY</name>
<proteinExistence type="predicted"/>
<evidence type="ECO:0000313" key="11">
    <source>
        <dbReference type="EMBL" id="MFC3959119.1"/>
    </source>
</evidence>
<feature type="transmembrane region" description="Helical" evidence="8">
    <location>
        <begin position="85"/>
        <end position="108"/>
    </location>
</feature>
<dbReference type="InterPro" id="IPR003838">
    <property type="entry name" value="ABC3_permease_C"/>
</dbReference>
<feature type="domain" description="MacB-like periplasmic core" evidence="10">
    <location>
        <begin position="84"/>
        <end position="313"/>
    </location>
</feature>
<dbReference type="PANTHER" id="PTHR43738:SF1">
    <property type="entry name" value="HEMIN TRANSPORT SYSTEM PERMEASE PROTEIN HRTB-RELATED"/>
    <property type="match status" value="1"/>
</dbReference>
<evidence type="ECO:0000256" key="2">
    <source>
        <dbReference type="ARBA" id="ARBA00022448"/>
    </source>
</evidence>
<accession>A0ABD5NQ97</accession>
<keyword evidence="12" id="KW-1185">Reference proteome</keyword>
<feature type="transmembrane region" description="Helical" evidence="8">
    <location>
        <begin position="335"/>
        <end position="362"/>
    </location>
</feature>
<dbReference type="GeneID" id="73902613"/>
<dbReference type="Pfam" id="PF12704">
    <property type="entry name" value="MacB_PCD"/>
    <property type="match status" value="1"/>
</dbReference>
<feature type="compositionally biased region" description="Basic and acidic residues" evidence="7">
    <location>
        <begin position="23"/>
        <end position="46"/>
    </location>
</feature>
<feature type="compositionally biased region" description="Gly residues" evidence="7">
    <location>
        <begin position="11"/>
        <end position="22"/>
    </location>
</feature>
<dbReference type="AlphaFoldDB" id="A0ABD5NQ97"/>
<reference evidence="11 12" key="1">
    <citation type="journal article" date="2019" name="Int. J. Syst. Evol. Microbiol.">
        <title>The Global Catalogue of Microorganisms (GCM) 10K type strain sequencing project: providing services to taxonomists for standard genome sequencing and annotation.</title>
        <authorList>
            <consortium name="The Broad Institute Genomics Platform"/>
            <consortium name="The Broad Institute Genome Sequencing Center for Infectious Disease"/>
            <person name="Wu L."/>
            <person name="Ma J."/>
        </authorList>
    </citation>
    <scope>NUCLEOTIDE SEQUENCE [LARGE SCALE GENOMIC DNA]</scope>
    <source>
        <strain evidence="11 12">IBRC-M 10256</strain>
    </source>
</reference>
<gene>
    <name evidence="11" type="ORF">ACFOUR_12165</name>
</gene>
<comment type="subcellular location">
    <subcellularLocation>
        <location evidence="1">Cell membrane</location>
        <topology evidence="1">Multi-pass membrane protein</topology>
    </subcellularLocation>
</comment>
<evidence type="ECO:0000313" key="12">
    <source>
        <dbReference type="Proteomes" id="UP001595846"/>
    </source>
</evidence>
<protein>
    <submittedName>
        <fullName evidence="11">ABC transporter permease</fullName>
    </submittedName>
</protein>
<dbReference type="Proteomes" id="UP001595846">
    <property type="component" value="Unassembled WGS sequence"/>
</dbReference>
<comment type="caution">
    <text evidence="11">The sequence shown here is derived from an EMBL/GenBank/DDBJ whole genome shotgun (WGS) entry which is preliminary data.</text>
</comment>
<dbReference type="InterPro" id="IPR051125">
    <property type="entry name" value="ABC-4/HrtB_transporter"/>
</dbReference>
<keyword evidence="6 8" id="KW-0472">Membrane</keyword>
<keyword evidence="2" id="KW-0813">Transport</keyword>
<evidence type="ECO:0000256" key="1">
    <source>
        <dbReference type="ARBA" id="ARBA00004651"/>
    </source>
</evidence>
<evidence type="ECO:0000256" key="5">
    <source>
        <dbReference type="ARBA" id="ARBA00022989"/>
    </source>
</evidence>